<feature type="region of interest" description="Disordered" evidence="1">
    <location>
        <begin position="1"/>
        <end position="52"/>
    </location>
</feature>
<feature type="compositionally biased region" description="Basic residues" evidence="1">
    <location>
        <begin position="11"/>
        <end position="23"/>
    </location>
</feature>
<gene>
    <name evidence="2" type="ORF">AVEN_226162_1</name>
</gene>
<proteinExistence type="predicted"/>
<organism evidence="2 3">
    <name type="scientific">Araneus ventricosus</name>
    <name type="common">Orbweaver spider</name>
    <name type="synonym">Epeira ventricosa</name>
    <dbReference type="NCBI Taxonomy" id="182803"/>
    <lineage>
        <taxon>Eukaryota</taxon>
        <taxon>Metazoa</taxon>
        <taxon>Ecdysozoa</taxon>
        <taxon>Arthropoda</taxon>
        <taxon>Chelicerata</taxon>
        <taxon>Arachnida</taxon>
        <taxon>Araneae</taxon>
        <taxon>Araneomorphae</taxon>
        <taxon>Entelegynae</taxon>
        <taxon>Araneoidea</taxon>
        <taxon>Araneidae</taxon>
        <taxon>Araneus</taxon>
    </lineage>
</organism>
<evidence type="ECO:0000313" key="3">
    <source>
        <dbReference type="Proteomes" id="UP000499080"/>
    </source>
</evidence>
<comment type="caution">
    <text evidence="2">The sequence shown here is derived from an EMBL/GenBank/DDBJ whole genome shotgun (WGS) entry which is preliminary data.</text>
</comment>
<evidence type="ECO:0000313" key="2">
    <source>
        <dbReference type="EMBL" id="GBO15425.1"/>
    </source>
</evidence>
<accession>A0A4Y2UR09</accession>
<sequence length="84" mass="9090">MAGEESPVERRAKRHHGKKRFRSHSQSPTSPLSPGDAHTLGDSVESLGSGEKCTLLQEGESQLEESEVSLLMVSPSKDIDNTCV</sequence>
<keyword evidence="3" id="KW-1185">Reference proteome</keyword>
<dbReference type="Proteomes" id="UP000499080">
    <property type="component" value="Unassembled WGS sequence"/>
</dbReference>
<evidence type="ECO:0000256" key="1">
    <source>
        <dbReference type="SAM" id="MobiDB-lite"/>
    </source>
</evidence>
<name>A0A4Y2UR09_ARAVE</name>
<protein>
    <submittedName>
        <fullName evidence="2">Uncharacterized protein</fullName>
    </submittedName>
</protein>
<dbReference type="AlphaFoldDB" id="A0A4Y2UR09"/>
<reference evidence="2 3" key="1">
    <citation type="journal article" date="2019" name="Sci. Rep.">
        <title>Orb-weaving spider Araneus ventricosus genome elucidates the spidroin gene catalogue.</title>
        <authorList>
            <person name="Kono N."/>
            <person name="Nakamura H."/>
            <person name="Ohtoshi R."/>
            <person name="Moran D.A.P."/>
            <person name="Shinohara A."/>
            <person name="Yoshida Y."/>
            <person name="Fujiwara M."/>
            <person name="Mori M."/>
            <person name="Tomita M."/>
            <person name="Arakawa K."/>
        </authorList>
    </citation>
    <scope>NUCLEOTIDE SEQUENCE [LARGE SCALE GENOMIC DNA]</scope>
</reference>
<dbReference type="EMBL" id="BGPR01039467">
    <property type="protein sequence ID" value="GBO15425.1"/>
    <property type="molecule type" value="Genomic_DNA"/>
</dbReference>